<evidence type="ECO:0000259" key="7">
    <source>
        <dbReference type="PROSITE" id="PS51362"/>
    </source>
</evidence>
<dbReference type="PANTHER" id="PTHR11848:SF309">
    <property type="entry name" value="INHIBIN BETA CHAIN"/>
    <property type="match status" value="1"/>
</dbReference>
<evidence type="ECO:0000256" key="3">
    <source>
        <dbReference type="ARBA" id="ARBA00022525"/>
    </source>
</evidence>
<keyword evidence="9" id="KW-1185">Reference proteome</keyword>
<comment type="caution">
    <text evidence="8">The sequence shown here is derived from an EMBL/GenBank/DDBJ whole genome shotgun (WGS) entry which is preliminary data.</text>
</comment>
<accession>A0AAE0WDA5</accession>
<evidence type="ECO:0000256" key="6">
    <source>
        <dbReference type="RuleBase" id="RU000354"/>
    </source>
</evidence>
<dbReference type="InterPro" id="IPR001839">
    <property type="entry name" value="TGF-b_C"/>
</dbReference>
<comment type="subcellular location">
    <subcellularLocation>
        <location evidence="1">Secreted</location>
    </subcellularLocation>
</comment>
<dbReference type="Pfam" id="PF00019">
    <property type="entry name" value="TGF_beta"/>
    <property type="match status" value="1"/>
</dbReference>
<sequence>MELTVWRPFQLFWTVVFSQSLFTRSQQFGMQSVGDLYRQNCINCRKLGIPSIEEIKRITIIKNDILSRLHMPRPPDEVTPPPRTPKVTDRIVYDNFTSKDNNAFEELSSIISFSEPSDLFSDENIIQFRLSKDTKGKELDVKTANILILVKYPKHLRQAQMQKRGKRRGRTVRLSVYSVDSNGQPDHKLTSIESQVRRTKWLKLSLPPDFIQNMVESEEKALRVYISCDGCGRGAEVVLVHKNRRKRRRLAKGQDRQKSLNKRRPWLYLHTKIKTFRRNKRNIDGCPRKTGGGCCKMPFIVDFEAIGWSHWILAPRRYRTAFCQGSCSGTQHDEIHLPTTPTNASANILVNKLRNIMCQPVKKKPLRLLYFNDEGQVLTGVLLDMIVTRCGCK</sequence>
<evidence type="ECO:0000256" key="1">
    <source>
        <dbReference type="ARBA" id="ARBA00004613"/>
    </source>
</evidence>
<dbReference type="SMART" id="SM00204">
    <property type="entry name" value="TGFB"/>
    <property type="match status" value="1"/>
</dbReference>
<proteinExistence type="inferred from homology"/>
<keyword evidence="4 6" id="KW-0339">Growth factor</keyword>
<organism evidence="8 9">
    <name type="scientific">Potamilus streckersoni</name>
    <dbReference type="NCBI Taxonomy" id="2493646"/>
    <lineage>
        <taxon>Eukaryota</taxon>
        <taxon>Metazoa</taxon>
        <taxon>Spiralia</taxon>
        <taxon>Lophotrochozoa</taxon>
        <taxon>Mollusca</taxon>
        <taxon>Bivalvia</taxon>
        <taxon>Autobranchia</taxon>
        <taxon>Heteroconchia</taxon>
        <taxon>Palaeoheterodonta</taxon>
        <taxon>Unionida</taxon>
        <taxon>Unionoidea</taxon>
        <taxon>Unionidae</taxon>
        <taxon>Ambleminae</taxon>
        <taxon>Lampsilini</taxon>
        <taxon>Potamilus</taxon>
    </lineage>
</organism>
<evidence type="ECO:0000256" key="4">
    <source>
        <dbReference type="ARBA" id="ARBA00023030"/>
    </source>
</evidence>
<protein>
    <recommendedName>
        <fullName evidence="7">TGF-beta family profile domain-containing protein</fullName>
    </recommendedName>
</protein>
<dbReference type="Proteomes" id="UP001195483">
    <property type="component" value="Unassembled WGS sequence"/>
</dbReference>
<evidence type="ECO:0000256" key="5">
    <source>
        <dbReference type="ARBA" id="ARBA00023157"/>
    </source>
</evidence>
<dbReference type="GO" id="GO:0005615">
    <property type="term" value="C:extracellular space"/>
    <property type="evidence" value="ECO:0007669"/>
    <property type="project" value="TreeGrafter"/>
</dbReference>
<dbReference type="InterPro" id="IPR015615">
    <property type="entry name" value="TGF-beta-rel"/>
</dbReference>
<dbReference type="InterPro" id="IPR017948">
    <property type="entry name" value="TGFb_CS"/>
</dbReference>
<gene>
    <name evidence="8" type="ORF">CHS0354_026237</name>
</gene>
<evidence type="ECO:0000313" key="9">
    <source>
        <dbReference type="Proteomes" id="UP001195483"/>
    </source>
</evidence>
<name>A0AAE0WDA5_9BIVA</name>
<dbReference type="Gene3D" id="2.10.90.10">
    <property type="entry name" value="Cystine-knot cytokines"/>
    <property type="match status" value="1"/>
</dbReference>
<dbReference type="SUPFAM" id="SSF57501">
    <property type="entry name" value="Cystine-knot cytokines"/>
    <property type="match status" value="1"/>
</dbReference>
<evidence type="ECO:0000256" key="2">
    <source>
        <dbReference type="ARBA" id="ARBA00006656"/>
    </source>
</evidence>
<reference evidence="8" key="2">
    <citation type="journal article" date="2021" name="Genome Biol. Evol.">
        <title>Developing a high-quality reference genome for a parasitic bivalve with doubly uniparental inheritance (Bivalvia: Unionida).</title>
        <authorList>
            <person name="Smith C.H."/>
        </authorList>
    </citation>
    <scope>NUCLEOTIDE SEQUENCE</scope>
    <source>
        <strain evidence="8">CHS0354</strain>
        <tissue evidence="8">Mantle</tissue>
    </source>
</reference>
<reference evidence="8" key="1">
    <citation type="journal article" date="2021" name="Genome Biol. Evol.">
        <title>A High-Quality Reference Genome for a Parasitic Bivalve with Doubly Uniparental Inheritance (Bivalvia: Unionida).</title>
        <authorList>
            <person name="Smith C.H."/>
        </authorList>
    </citation>
    <scope>NUCLEOTIDE SEQUENCE</scope>
    <source>
        <strain evidence="8">CHS0354</strain>
    </source>
</reference>
<dbReference type="PROSITE" id="PS51362">
    <property type="entry name" value="TGF_BETA_2"/>
    <property type="match status" value="1"/>
</dbReference>
<evidence type="ECO:0000313" key="8">
    <source>
        <dbReference type="EMBL" id="KAK3609317.1"/>
    </source>
</evidence>
<dbReference type="PANTHER" id="PTHR11848">
    <property type="entry name" value="TGF-BETA FAMILY"/>
    <property type="match status" value="1"/>
</dbReference>
<reference evidence="8" key="3">
    <citation type="submission" date="2023-05" db="EMBL/GenBank/DDBJ databases">
        <authorList>
            <person name="Smith C.H."/>
        </authorList>
    </citation>
    <scope>NUCLEOTIDE SEQUENCE</scope>
    <source>
        <strain evidence="8">CHS0354</strain>
        <tissue evidence="8">Mantle</tissue>
    </source>
</reference>
<dbReference type="Gene3D" id="2.60.120.970">
    <property type="match status" value="1"/>
</dbReference>
<dbReference type="GO" id="GO:0005125">
    <property type="term" value="F:cytokine activity"/>
    <property type="evidence" value="ECO:0007669"/>
    <property type="project" value="TreeGrafter"/>
</dbReference>
<feature type="domain" description="TGF-beta family profile" evidence="7">
    <location>
        <begin position="278"/>
        <end position="393"/>
    </location>
</feature>
<dbReference type="PROSITE" id="PS00250">
    <property type="entry name" value="TGF_BETA_1"/>
    <property type="match status" value="1"/>
</dbReference>
<dbReference type="GO" id="GO:0008083">
    <property type="term" value="F:growth factor activity"/>
    <property type="evidence" value="ECO:0007669"/>
    <property type="project" value="UniProtKB-KW"/>
</dbReference>
<dbReference type="EMBL" id="JAEAOA010001570">
    <property type="protein sequence ID" value="KAK3609317.1"/>
    <property type="molecule type" value="Genomic_DNA"/>
</dbReference>
<dbReference type="InterPro" id="IPR029034">
    <property type="entry name" value="Cystine-knot_cytokine"/>
</dbReference>
<keyword evidence="5" id="KW-1015">Disulfide bond</keyword>
<keyword evidence="3" id="KW-0964">Secreted</keyword>
<comment type="similarity">
    <text evidence="2 6">Belongs to the TGF-beta family.</text>
</comment>
<dbReference type="AlphaFoldDB" id="A0AAE0WDA5"/>